<dbReference type="Proteomes" id="UP001148662">
    <property type="component" value="Unassembled WGS sequence"/>
</dbReference>
<sequence>MSPSHSRSNGNAPKPLADIITYRYVDKFVYVKPAPTYRKAIEYARTEFPELLATKPEHVTLWVNATVKGQKEKVRVSNMAYDDIVRNLVRHEIVDIVIMETPPASPRVVVTDMEAPPVYDADEKTRREYLSIDTTNSRSRSPSPPGSRPRSPSNIASRAVNWLKNEVSPRGNSTAGSSGSSSNQSMV</sequence>
<reference evidence="1" key="1">
    <citation type="submission" date="2022-07" db="EMBL/GenBank/DDBJ databases">
        <title>Genome Sequence of Phlebia brevispora.</title>
        <authorList>
            <person name="Buettner E."/>
        </authorList>
    </citation>
    <scope>NUCLEOTIDE SEQUENCE</scope>
    <source>
        <strain evidence="1">MPL23</strain>
    </source>
</reference>
<name>A0ACC1RV40_9APHY</name>
<organism evidence="1 2">
    <name type="scientific">Phlebia brevispora</name>
    <dbReference type="NCBI Taxonomy" id="194682"/>
    <lineage>
        <taxon>Eukaryota</taxon>
        <taxon>Fungi</taxon>
        <taxon>Dikarya</taxon>
        <taxon>Basidiomycota</taxon>
        <taxon>Agaricomycotina</taxon>
        <taxon>Agaricomycetes</taxon>
        <taxon>Polyporales</taxon>
        <taxon>Meruliaceae</taxon>
        <taxon>Phlebia</taxon>
    </lineage>
</organism>
<accession>A0ACC1RV40</accession>
<protein>
    <submittedName>
        <fullName evidence="1">Uncharacterized protein</fullName>
    </submittedName>
</protein>
<evidence type="ECO:0000313" key="1">
    <source>
        <dbReference type="EMBL" id="KAJ3526369.1"/>
    </source>
</evidence>
<proteinExistence type="predicted"/>
<comment type="caution">
    <text evidence="1">The sequence shown here is derived from an EMBL/GenBank/DDBJ whole genome shotgun (WGS) entry which is preliminary data.</text>
</comment>
<gene>
    <name evidence="1" type="ORF">NM688_g8269</name>
</gene>
<keyword evidence="2" id="KW-1185">Reference proteome</keyword>
<dbReference type="EMBL" id="JANHOG010002171">
    <property type="protein sequence ID" value="KAJ3526369.1"/>
    <property type="molecule type" value="Genomic_DNA"/>
</dbReference>
<evidence type="ECO:0000313" key="2">
    <source>
        <dbReference type="Proteomes" id="UP001148662"/>
    </source>
</evidence>